<evidence type="ECO:0008006" key="3">
    <source>
        <dbReference type="Google" id="ProtNLM"/>
    </source>
</evidence>
<organism evidence="1 2">
    <name type="scientific">Sphingomonas bisphenolicum</name>
    <dbReference type="NCBI Taxonomy" id="296544"/>
    <lineage>
        <taxon>Bacteria</taxon>
        <taxon>Pseudomonadati</taxon>
        <taxon>Pseudomonadota</taxon>
        <taxon>Alphaproteobacteria</taxon>
        <taxon>Sphingomonadales</taxon>
        <taxon>Sphingomonadaceae</taxon>
        <taxon>Sphingomonas</taxon>
    </lineage>
</organism>
<proteinExistence type="predicted"/>
<name>A0ABN5WH89_9SPHN</name>
<dbReference type="RefSeq" id="WP_261935427.1">
    <property type="nucleotide sequence ID" value="NZ_AP018817.1"/>
</dbReference>
<dbReference type="EMBL" id="AP018817">
    <property type="protein sequence ID" value="BBF71410.1"/>
    <property type="molecule type" value="Genomic_DNA"/>
</dbReference>
<accession>A0ABN5WH89</accession>
<dbReference type="Proteomes" id="UP001059971">
    <property type="component" value="Chromosome 1"/>
</dbReference>
<keyword evidence="2" id="KW-1185">Reference proteome</keyword>
<evidence type="ECO:0000313" key="1">
    <source>
        <dbReference type="EMBL" id="BBF71410.1"/>
    </source>
</evidence>
<dbReference type="Gene3D" id="3.40.50.150">
    <property type="entry name" value="Vaccinia Virus protein VP39"/>
    <property type="match status" value="1"/>
</dbReference>
<sequence>MTAIEGGWPALTLPSMEAEFLRETYDKARVILEYGSGGSTVLGGSAAGKLIFSVETDRQWALSLQRRFDEADLPSPVIIYHVDIGETGAWGRAKDDSSWRKFYRYPTSIWTENFFRHPEVVLIDGRFRAACLVNACLRAKQPMTVLFDDYADRKAYHAVEALLKPSDIIGRMAVFHIEPQEWPEWTTDLLLELCTHATFSSDKVDYDHVPDLPILK</sequence>
<gene>
    <name evidence="1" type="ORF">SBA_ch1_36100</name>
</gene>
<dbReference type="InterPro" id="IPR029063">
    <property type="entry name" value="SAM-dependent_MTases_sf"/>
</dbReference>
<protein>
    <recommendedName>
        <fullName evidence="3">Class I SAM-dependent methyltransferase</fullName>
    </recommendedName>
</protein>
<reference evidence="1" key="1">
    <citation type="submission" date="2018-07" db="EMBL/GenBank/DDBJ databases">
        <title>Complete genome sequence of Sphingomonas bisphenolicum strain AO1, a bisphenol A degradative bacterium isolated from Japanese farm field.</title>
        <authorList>
            <person name="Murakami M."/>
            <person name="Koh M."/>
            <person name="Koba S."/>
            <person name="Matsumura Y."/>
        </authorList>
    </citation>
    <scope>NUCLEOTIDE SEQUENCE</scope>
    <source>
        <strain evidence="1">AO1</strain>
    </source>
</reference>
<evidence type="ECO:0000313" key="2">
    <source>
        <dbReference type="Proteomes" id="UP001059971"/>
    </source>
</evidence>